<accession>A0A1M5F714</accession>
<name>A0A1M5F714_9FLAO</name>
<reference evidence="2" key="1">
    <citation type="submission" date="2016-11" db="EMBL/GenBank/DDBJ databases">
        <authorList>
            <person name="Varghese N."/>
            <person name="Submissions S."/>
        </authorList>
    </citation>
    <scope>NUCLEOTIDE SEQUENCE [LARGE SCALE GENOMIC DNA]</scope>
    <source>
        <strain evidence="2">DSM 27619</strain>
    </source>
</reference>
<dbReference type="AlphaFoldDB" id="A0A1M5F714"/>
<dbReference type="InterPro" id="IPR011989">
    <property type="entry name" value="ARM-like"/>
</dbReference>
<dbReference type="RefSeq" id="WP_072959110.1">
    <property type="nucleotide sequence ID" value="NZ_FQUT01000007.1"/>
</dbReference>
<evidence type="ECO:0000313" key="2">
    <source>
        <dbReference type="Proteomes" id="UP000184518"/>
    </source>
</evidence>
<sequence length="136" mass="15709">MEVPSTEKLVCTALFAIGHNNKHLQVKHLKALQQFQNSKSKDIRYALTFSLLGIDHQLAIKILIKLAQDRSQKVKDWATFGLGTQIETDNEEIRNILYKNCSSKDDQNKQEAIKGLLNRKDERVKEMIMQELKNED</sequence>
<evidence type="ECO:0008006" key="3">
    <source>
        <dbReference type="Google" id="ProtNLM"/>
    </source>
</evidence>
<dbReference type="EMBL" id="FQUT01000007">
    <property type="protein sequence ID" value="SHF87309.1"/>
    <property type="molecule type" value="Genomic_DNA"/>
</dbReference>
<evidence type="ECO:0000313" key="1">
    <source>
        <dbReference type="EMBL" id="SHF87309.1"/>
    </source>
</evidence>
<gene>
    <name evidence="1" type="ORF">SAMN05443633_107182</name>
</gene>
<dbReference type="Proteomes" id="UP000184518">
    <property type="component" value="Unassembled WGS sequence"/>
</dbReference>
<organism evidence="1 2">
    <name type="scientific">Chryseobacterium arachidis</name>
    <dbReference type="NCBI Taxonomy" id="1416778"/>
    <lineage>
        <taxon>Bacteria</taxon>
        <taxon>Pseudomonadati</taxon>
        <taxon>Bacteroidota</taxon>
        <taxon>Flavobacteriia</taxon>
        <taxon>Flavobacteriales</taxon>
        <taxon>Weeksellaceae</taxon>
        <taxon>Chryseobacterium group</taxon>
        <taxon>Chryseobacterium</taxon>
    </lineage>
</organism>
<keyword evidence="2" id="KW-1185">Reference proteome</keyword>
<protein>
    <recommendedName>
        <fullName evidence="3">HEAT repeat-containing protein</fullName>
    </recommendedName>
</protein>
<dbReference type="SUPFAM" id="SSF48371">
    <property type="entry name" value="ARM repeat"/>
    <property type="match status" value="1"/>
</dbReference>
<dbReference type="InterPro" id="IPR016024">
    <property type="entry name" value="ARM-type_fold"/>
</dbReference>
<dbReference type="STRING" id="1416778.SAMN05443633_107182"/>
<dbReference type="OrthoDB" id="278248at2"/>
<dbReference type="Gene3D" id="1.25.10.10">
    <property type="entry name" value="Leucine-rich Repeat Variant"/>
    <property type="match status" value="1"/>
</dbReference>
<proteinExistence type="predicted"/>